<organism evidence="2 3">
    <name type="scientific">Stigmatella aurantiaca (strain DW4/3-1)</name>
    <dbReference type="NCBI Taxonomy" id="378806"/>
    <lineage>
        <taxon>Bacteria</taxon>
        <taxon>Pseudomonadati</taxon>
        <taxon>Myxococcota</taxon>
        <taxon>Myxococcia</taxon>
        <taxon>Myxococcales</taxon>
        <taxon>Cystobacterineae</taxon>
        <taxon>Archangiaceae</taxon>
        <taxon>Stigmatella</taxon>
    </lineage>
</organism>
<evidence type="ECO:0000313" key="3">
    <source>
        <dbReference type="Proteomes" id="UP000032702"/>
    </source>
</evidence>
<name>Q08QB6_STIAD</name>
<feature type="region of interest" description="Disordered" evidence="1">
    <location>
        <begin position="1"/>
        <end position="36"/>
    </location>
</feature>
<gene>
    <name evidence="2" type="ORF">STIAU_1373</name>
</gene>
<dbReference type="AlphaFoldDB" id="Q08QB6"/>
<evidence type="ECO:0000313" key="2">
    <source>
        <dbReference type="EMBL" id="EAU62677.1"/>
    </source>
</evidence>
<accession>Q08QB6</accession>
<reference evidence="2 3" key="1">
    <citation type="submission" date="2006-04" db="EMBL/GenBank/DDBJ databases">
        <authorList>
            <person name="Nierman W.C."/>
        </authorList>
    </citation>
    <scope>NUCLEOTIDE SEQUENCE [LARGE SCALE GENOMIC DNA]</scope>
    <source>
        <strain evidence="2 3">DW4/3-1</strain>
    </source>
</reference>
<dbReference type="Proteomes" id="UP000032702">
    <property type="component" value="Unassembled WGS sequence"/>
</dbReference>
<sequence>MRERYRVHLELGSPKSKGSGISTSVPDPLVDEPLAL</sequence>
<comment type="caution">
    <text evidence="2">The sequence shown here is derived from an EMBL/GenBank/DDBJ whole genome shotgun (WGS) entry which is preliminary data.</text>
</comment>
<proteinExistence type="predicted"/>
<protein>
    <submittedName>
        <fullName evidence="2">Uncharacterized protein</fullName>
    </submittedName>
</protein>
<dbReference type="EMBL" id="AAMD01000215">
    <property type="protein sequence ID" value="EAU62677.1"/>
    <property type="molecule type" value="Genomic_DNA"/>
</dbReference>
<evidence type="ECO:0000256" key="1">
    <source>
        <dbReference type="SAM" id="MobiDB-lite"/>
    </source>
</evidence>